<dbReference type="InParanoid" id="A0A7M7PER8"/>
<evidence type="ECO:0000256" key="3">
    <source>
        <dbReference type="ARBA" id="ARBA00022552"/>
    </source>
</evidence>
<dbReference type="EnsemblMetazoa" id="XM_030994869">
    <property type="protein sequence ID" value="XP_030850729"/>
    <property type="gene ID" value="LOC583163"/>
</dbReference>
<reference evidence="8" key="1">
    <citation type="submission" date="2015-02" db="EMBL/GenBank/DDBJ databases">
        <title>Genome sequencing for Strongylocentrotus purpuratus.</title>
        <authorList>
            <person name="Murali S."/>
            <person name="Liu Y."/>
            <person name="Vee V."/>
            <person name="English A."/>
            <person name="Wang M."/>
            <person name="Skinner E."/>
            <person name="Han Y."/>
            <person name="Muzny D.M."/>
            <person name="Worley K.C."/>
            <person name="Gibbs R.A."/>
        </authorList>
    </citation>
    <scope>NUCLEOTIDE SEQUENCE</scope>
</reference>
<dbReference type="OrthoDB" id="29058at2759"/>
<dbReference type="GO" id="GO:0006364">
    <property type="term" value="P:rRNA processing"/>
    <property type="evidence" value="ECO:0007669"/>
    <property type="project" value="UniProtKB-UniRule"/>
</dbReference>
<dbReference type="AlphaFoldDB" id="A0A7M7PER8"/>
<dbReference type="OMA" id="DLKYVVM"/>
<dbReference type="GeneID" id="583163"/>
<keyword evidence="3 5" id="KW-0698">rRNA processing</keyword>
<dbReference type="PIRSF" id="PIRSF015952">
    <property type="entry name" value="U3snoRNP11"/>
    <property type="match status" value="1"/>
</dbReference>
<evidence type="ECO:0000256" key="4">
    <source>
        <dbReference type="ARBA" id="ARBA00023242"/>
    </source>
</evidence>
<dbReference type="GO" id="GO:0032040">
    <property type="term" value="C:small-subunit processome"/>
    <property type="evidence" value="ECO:0000318"/>
    <property type="project" value="GO_Central"/>
</dbReference>
<sequence length="261" mass="30753">MSSFKKAQKAAQKSHRERSQPSSRARFGLLEKKKDYQLRARDYHKKQDALKLLRQKAQDRNPDEFYYKMISTRMIEGVHTRLKKDEPTTEEQVKMMDTQDLRYVNHKMTVESKKIEKLKSSLHMLEDTEEKPKNKHTFFVDTVREANEFDPAKHLNTHPALLHRTHNRPTLSMLSDPSMLKAIAGGSAEEGTSSGILAVGKEKKKRYHELSQRIEREKQLNIIAQKMEAKKHFKDKTRKRLVKEETQESAPVFKFHMQRKR</sequence>
<dbReference type="GO" id="GO:0005730">
    <property type="term" value="C:nucleolus"/>
    <property type="evidence" value="ECO:0000318"/>
    <property type="project" value="GO_Central"/>
</dbReference>
<dbReference type="RefSeq" id="XP_030850729.1">
    <property type="nucleotide sequence ID" value="XM_030994869.1"/>
</dbReference>
<keyword evidence="4 5" id="KW-0539">Nucleus</keyword>
<comment type="subcellular location">
    <subcellularLocation>
        <location evidence="1 5">Nucleus</location>
        <location evidence="1 5">Nucleolus</location>
    </subcellularLocation>
</comment>
<dbReference type="KEGG" id="spu:583163"/>
<organism evidence="7 8">
    <name type="scientific">Strongylocentrotus purpuratus</name>
    <name type="common">Purple sea urchin</name>
    <dbReference type="NCBI Taxonomy" id="7668"/>
    <lineage>
        <taxon>Eukaryota</taxon>
        <taxon>Metazoa</taxon>
        <taxon>Echinodermata</taxon>
        <taxon>Eleutherozoa</taxon>
        <taxon>Echinozoa</taxon>
        <taxon>Echinoidea</taxon>
        <taxon>Euechinoidea</taxon>
        <taxon>Echinacea</taxon>
        <taxon>Camarodonta</taxon>
        <taxon>Echinidea</taxon>
        <taxon>Strongylocentrotidae</taxon>
        <taxon>Strongylocentrotus</taxon>
    </lineage>
</organism>
<comment type="similarity">
    <text evidence="2 5">Belongs to the UTP11 family.</text>
</comment>
<dbReference type="Proteomes" id="UP000007110">
    <property type="component" value="Unassembled WGS sequence"/>
</dbReference>
<comment type="subunit">
    <text evidence="5">Component of the ribosomal small subunit (SSU) processome.</text>
</comment>
<feature type="region of interest" description="Disordered" evidence="6">
    <location>
        <begin position="1"/>
        <end position="31"/>
    </location>
</feature>
<comment type="function">
    <text evidence="5">Involved in nucleolar processing of pre-18S ribosomal RNA.</text>
</comment>
<proteinExistence type="inferred from homology"/>
<feature type="compositionally biased region" description="Basic residues" evidence="6">
    <location>
        <begin position="1"/>
        <end position="16"/>
    </location>
</feature>
<keyword evidence="8" id="KW-1185">Reference proteome</keyword>
<dbReference type="Pfam" id="PF03998">
    <property type="entry name" value="Utp11"/>
    <property type="match status" value="1"/>
</dbReference>
<dbReference type="InterPro" id="IPR007144">
    <property type="entry name" value="SSU_processome_Utp11"/>
</dbReference>
<protein>
    <recommendedName>
        <fullName evidence="5">U3 small nucleolar RNA-associated protein 11</fullName>
        <shortName evidence="5">U3 snoRNA-associated protein 11</shortName>
    </recommendedName>
</protein>
<reference evidence="7" key="2">
    <citation type="submission" date="2021-01" db="UniProtKB">
        <authorList>
            <consortium name="EnsemblMetazoa"/>
        </authorList>
    </citation>
    <scope>IDENTIFICATION</scope>
</reference>
<dbReference type="CTD" id="51118"/>
<evidence type="ECO:0000313" key="8">
    <source>
        <dbReference type="Proteomes" id="UP000007110"/>
    </source>
</evidence>
<dbReference type="PANTHER" id="PTHR12838">
    <property type="entry name" value="U3 SMALL NUCLEOLAR RNA-ASSOCIATED PROTEIN 11"/>
    <property type="match status" value="1"/>
</dbReference>
<evidence type="ECO:0000256" key="5">
    <source>
        <dbReference type="PIRNR" id="PIRNR015952"/>
    </source>
</evidence>
<evidence type="ECO:0000256" key="2">
    <source>
        <dbReference type="ARBA" id="ARBA00008105"/>
    </source>
</evidence>
<evidence type="ECO:0000313" key="7">
    <source>
        <dbReference type="EnsemblMetazoa" id="XP_030850729"/>
    </source>
</evidence>
<accession>A0A7M7PER8</accession>
<name>A0A7M7PER8_STRPU</name>
<evidence type="ECO:0000256" key="1">
    <source>
        <dbReference type="ARBA" id="ARBA00004604"/>
    </source>
</evidence>
<dbReference type="PANTHER" id="PTHR12838:SF0">
    <property type="entry name" value="U3 SMALL NUCLEOLAR RNA-ASSOCIATED PROTEIN 11-RELATED"/>
    <property type="match status" value="1"/>
</dbReference>
<evidence type="ECO:0000256" key="6">
    <source>
        <dbReference type="SAM" id="MobiDB-lite"/>
    </source>
</evidence>